<sequence>MDIDGNSPPFFQQLKGASPSVQTPLPATILPPLNNDADALNLRHLLSVARRRIFIFAGVSIAVTCGVLVKVLTQTPIYEGNFRLLVEPIKGQDNLEQLNQALTQNTGKGESLDYETQMEVLLSGPVLNPVFTNIQQNYPELEFSEFIANLSIRRLKLTKILDIRYQDTDAKKIQIILKELATGYIHYSEMEQQTTLRQGLEFVETQLPRLQQRVDTLQEYLEQFRQHYNLIDPEQSGQILSQQIGSLVQERQQTESQLVQAQALYGKLRGQLGLELEQAMLATSLSEAPRYQDLLNRFHEIEAKLARESTRFTAQSPAMQALIDERNSLLPLLQEEALLVLGPNVSQIRGDIRGLSTPNSLRNDLTGKLIETVNLMETTRARQWAIAQAETIVQQQMQEQATLMRQYTDLQRELELGTESLNRFLAVRENLQIESAQKAMPWQLISQPEVGTFPISPNLSRSLLLGVIAGLMAGIGAALLAEKLDTKFHSVEDIKDYMGFPILGTIPFEKDLKESLTVSDGENLVQASGGYLFSQFFEAFRSLHADLYFMSPDQPLKSIVISSTLPAEGKTTISMKLAEAASAMGNRVLLVDADLRRPQIDRRMDLPNVWGLSNLISTDSLNAQDSIQQSAVNQNLYVLTAGQIPPDPARLLSSQRMKQLIEEFKTSFDLVIFDTPPLGAISDAKFLAPHTDGLVMVIGMGKSDRAILREVFDGLKMSRTPVLGLVANGVKQYLPTSYNYYERYYAPNETQTSSR</sequence>
<comment type="similarity">
    <text evidence="2">Belongs to the CpsC/CapA family.</text>
</comment>
<evidence type="ECO:0000259" key="19">
    <source>
        <dbReference type="Pfam" id="PF13614"/>
    </source>
</evidence>
<dbReference type="PANTHER" id="PTHR32309">
    <property type="entry name" value="TYROSINE-PROTEIN KINASE"/>
    <property type="match status" value="1"/>
</dbReference>
<keyword evidence="14 17" id="KW-0472">Membrane</keyword>
<accession>A0ABT2N408</accession>
<evidence type="ECO:0000256" key="9">
    <source>
        <dbReference type="ARBA" id="ARBA00022692"/>
    </source>
</evidence>
<evidence type="ECO:0000256" key="13">
    <source>
        <dbReference type="ARBA" id="ARBA00022989"/>
    </source>
</evidence>
<feature type="transmembrane region" description="Helical" evidence="17">
    <location>
        <begin position="53"/>
        <end position="73"/>
    </location>
</feature>
<organism evidence="20 21">
    <name type="scientific">Laspinema olomoucense D3b</name>
    <dbReference type="NCBI Taxonomy" id="2953688"/>
    <lineage>
        <taxon>Bacteria</taxon>
        <taxon>Bacillati</taxon>
        <taxon>Cyanobacteriota</taxon>
        <taxon>Cyanophyceae</taxon>
        <taxon>Oscillatoriophycideae</taxon>
        <taxon>Oscillatoriales</taxon>
        <taxon>Laspinemataceae</taxon>
        <taxon>Laspinema</taxon>
        <taxon>Laspinema olomoucense</taxon>
    </lineage>
</organism>
<dbReference type="Pfam" id="PF02706">
    <property type="entry name" value="Wzz"/>
    <property type="match status" value="1"/>
</dbReference>
<comment type="subcellular location">
    <subcellularLocation>
        <location evidence="1">Cell inner membrane</location>
        <topology evidence="1">Multi-pass membrane protein</topology>
    </subcellularLocation>
</comment>
<dbReference type="InterPro" id="IPR027417">
    <property type="entry name" value="P-loop_NTPase"/>
</dbReference>
<keyword evidence="6" id="KW-1003">Cell membrane</keyword>
<keyword evidence="8" id="KW-0808">Transferase</keyword>
<dbReference type="InterPro" id="IPR005702">
    <property type="entry name" value="Wzc-like_C"/>
</dbReference>
<dbReference type="SUPFAM" id="SSF52540">
    <property type="entry name" value="P-loop containing nucleoside triphosphate hydrolases"/>
    <property type="match status" value="1"/>
</dbReference>
<evidence type="ECO:0000313" key="20">
    <source>
        <dbReference type="EMBL" id="MCT7976500.1"/>
    </source>
</evidence>
<dbReference type="Gene3D" id="3.40.50.300">
    <property type="entry name" value="P-loop containing nucleotide triphosphate hydrolases"/>
    <property type="match status" value="1"/>
</dbReference>
<evidence type="ECO:0000256" key="12">
    <source>
        <dbReference type="ARBA" id="ARBA00022840"/>
    </source>
</evidence>
<evidence type="ECO:0000256" key="10">
    <source>
        <dbReference type="ARBA" id="ARBA00022741"/>
    </source>
</evidence>
<evidence type="ECO:0000256" key="8">
    <source>
        <dbReference type="ARBA" id="ARBA00022679"/>
    </source>
</evidence>
<proteinExistence type="inferred from homology"/>
<keyword evidence="12" id="KW-0067">ATP-binding</keyword>
<evidence type="ECO:0000256" key="1">
    <source>
        <dbReference type="ARBA" id="ARBA00004429"/>
    </source>
</evidence>
<keyword evidence="13 17" id="KW-1133">Transmembrane helix</keyword>
<comment type="catalytic activity">
    <reaction evidence="16">
        <text>L-tyrosyl-[protein] + ATP = O-phospho-L-tyrosyl-[protein] + ADP + H(+)</text>
        <dbReference type="Rhea" id="RHEA:10596"/>
        <dbReference type="Rhea" id="RHEA-COMP:10136"/>
        <dbReference type="Rhea" id="RHEA-COMP:20101"/>
        <dbReference type="ChEBI" id="CHEBI:15378"/>
        <dbReference type="ChEBI" id="CHEBI:30616"/>
        <dbReference type="ChEBI" id="CHEBI:46858"/>
        <dbReference type="ChEBI" id="CHEBI:61978"/>
        <dbReference type="ChEBI" id="CHEBI:456216"/>
        <dbReference type="EC" id="2.7.10.2"/>
    </reaction>
</comment>
<evidence type="ECO:0000256" key="4">
    <source>
        <dbReference type="ARBA" id="ARBA00008883"/>
    </source>
</evidence>
<dbReference type="EC" id="2.7.10.2" evidence="5"/>
<comment type="caution">
    <text evidence="20">The sequence shown here is derived from an EMBL/GenBank/DDBJ whole genome shotgun (WGS) entry which is preliminary data.</text>
</comment>
<evidence type="ECO:0000256" key="11">
    <source>
        <dbReference type="ARBA" id="ARBA00022777"/>
    </source>
</evidence>
<evidence type="ECO:0000313" key="21">
    <source>
        <dbReference type="Proteomes" id="UP001525961"/>
    </source>
</evidence>
<evidence type="ECO:0000256" key="7">
    <source>
        <dbReference type="ARBA" id="ARBA00022519"/>
    </source>
</evidence>
<evidence type="ECO:0000256" key="5">
    <source>
        <dbReference type="ARBA" id="ARBA00011903"/>
    </source>
</evidence>
<dbReference type="EMBL" id="JAMXFA010000002">
    <property type="protein sequence ID" value="MCT7976500.1"/>
    <property type="molecule type" value="Genomic_DNA"/>
</dbReference>
<reference evidence="20 21" key="1">
    <citation type="journal article" date="2022" name="Front. Microbiol.">
        <title>High genomic differentiation and limited gene flow indicate recent cryptic speciation within the genus Laspinema (cyanobacteria).</title>
        <authorList>
            <person name="Stanojkovic A."/>
            <person name="Skoupy S."/>
            <person name="Skaloud P."/>
            <person name="Dvorak P."/>
        </authorList>
    </citation>
    <scope>NUCLEOTIDE SEQUENCE [LARGE SCALE GENOMIC DNA]</scope>
    <source>
        <strain evidence="20 21">D3b</strain>
    </source>
</reference>
<dbReference type="Pfam" id="PF13614">
    <property type="entry name" value="AAA_31"/>
    <property type="match status" value="1"/>
</dbReference>
<comment type="similarity">
    <text evidence="4">Belongs to the etk/wzc family.</text>
</comment>
<evidence type="ECO:0000259" key="18">
    <source>
        <dbReference type="Pfam" id="PF02706"/>
    </source>
</evidence>
<evidence type="ECO:0000256" key="2">
    <source>
        <dbReference type="ARBA" id="ARBA00006683"/>
    </source>
</evidence>
<evidence type="ECO:0000256" key="16">
    <source>
        <dbReference type="ARBA" id="ARBA00051245"/>
    </source>
</evidence>
<dbReference type="InterPro" id="IPR050445">
    <property type="entry name" value="Bact_polysacc_biosynth/exp"/>
</dbReference>
<name>A0ABT2N408_9CYAN</name>
<keyword evidence="10" id="KW-0547">Nucleotide-binding</keyword>
<keyword evidence="21" id="KW-1185">Reference proteome</keyword>
<protein>
    <recommendedName>
        <fullName evidence="5">non-specific protein-tyrosine kinase</fullName>
        <ecNumber evidence="5">2.7.10.2</ecNumber>
    </recommendedName>
</protein>
<gene>
    <name evidence="20" type="ORF">NG792_02020</name>
</gene>
<evidence type="ECO:0000256" key="17">
    <source>
        <dbReference type="SAM" id="Phobius"/>
    </source>
</evidence>
<feature type="domain" description="Polysaccharide chain length determinant N-terminal" evidence="18">
    <location>
        <begin position="39"/>
        <end position="133"/>
    </location>
</feature>
<keyword evidence="11" id="KW-0418">Kinase</keyword>
<dbReference type="Proteomes" id="UP001525961">
    <property type="component" value="Unassembled WGS sequence"/>
</dbReference>
<evidence type="ECO:0000256" key="14">
    <source>
        <dbReference type="ARBA" id="ARBA00023136"/>
    </source>
</evidence>
<dbReference type="InterPro" id="IPR003856">
    <property type="entry name" value="LPS_length_determ_N"/>
</dbReference>
<keyword evidence="9 17" id="KW-0812">Transmembrane</keyword>
<keyword evidence="15" id="KW-0829">Tyrosine-protein kinase</keyword>
<dbReference type="PANTHER" id="PTHR32309:SF13">
    <property type="entry name" value="FERRIC ENTEROBACTIN TRANSPORT PROTEIN FEPE"/>
    <property type="match status" value="1"/>
</dbReference>
<dbReference type="CDD" id="cd05387">
    <property type="entry name" value="BY-kinase"/>
    <property type="match status" value="1"/>
</dbReference>
<comment type="similarity">
    <text evidence="3">Belongs to the CpsD/CapB family.</text>
</comment>
<dbReference type="InterPro" id="IPR025669">
    <property type="entry name" value="AAA_dom"/>
</dbReference>
<dbReference type="RefSeq" id="WP_261199997.1">
    <property type="nucleotide sequence ID" value="NZ_JAMXFA010000002.1"/>
</dbReference>
<evidence type="ECO:0000256" key="15">
    <source>
        <dbReference type="ARBA" id="ARBA00023137"/>
    </source>
</evidence>
<dbReference type="NCBIfam" id="TIGR01007">
    <property type="entry name" value="eps_fam"/>
    <property type="match status" value="1"/>
</dbReference>
<evidence type="ECO:0000256" key="6">
    <source>
        <dbReference type="ARBA" id="ARBA00022475"/>
    </source>
</evidence>
<keyword evidence="7" id="KW-0997">Cell inner membrane</keyword>
<evidence type="ECO:0000256" key="3">
    <source>
        <dbReference type="ARBA" id="ARBA00007316"/>
    </source>
</evidence>
<feature type="domain" description="AAA" evidence="19">
    <location>
        <begin position="560"/>
        <end position="679"/>
    </location>
</feature>